<keyword evidence="3" id="KW-1185">Reference proteome</keyword>
<gene>
    <name evidence="2" type="ORF">HHL11_20120</name>
</gene>
<name>A0A848H5J8_9BURK</name>
<protein>
    <submittedName>
        <fullName evidence="2">Uncharacterized protein</fullName>
    </submittedName>
</protein>
<feature type="signal peptide" evidence="1">
    <location>
        <begin position="1"/>
        <end position="25"/>
    </location>
</feature>
<evidence type="ECO:0000256" key="1">
    <source>
        <dbReference type="SAM" id="SignalP"/>
    </source>
</evidence>
<accession>A0A848H5J8</accession>
<feature type="chain" id="PRO_5032361880" evidence="1">
    <location>
        <begin position="26"/>
        <end position="287"/>
    </location>
</feature>
<dbReference type="EMBL" id="JABBFX010000002">
    <property type="protein sequence ID" value="NML46065.1"/>
    <property type="molecule type" value="Genomic_DNA"/>
</dbReference>
<evidence type="ECO:0000313" key="3">
    <source>
        <dbReference type="Proteomes" id="UP000541185"/>
    </source>
</evidence>
<dbReference type="RefSeq" id="WP_169420356.1">
    <property type="nucleotide sequence ID" value="NZ_JABBFX010000002.1"/>
</dbReference>
<sequence length="287" mass="31407">MQVLRPWPALGLALVLVLAAGQAAASGVLGAEGLRAQHASLAPQLASSPLKAPLVMKSEEASRRIEGEMYAVLDQPFATVSSALADPAHWCDILILHLNNKQCQTTRAGADTVLELKVGNTYKQPAAQASTLRFTWKTPEVQPDYLGVQMSAAQGPYSTQDYQLVAEAVPLEGDRTFLHMTYAFGYGAAGSIAFNVYFGTAGKDKVGFSPANGNPPFVGGARGLMERNTMRYFLCIQAYLDTLAAASDDRLERRMEAWFDGTEKYPRQLHEMERAEYLKMKRVEAQR</sequence>
<evidence type="ECO:0000313" key="2">
    <source>
        <dbReference type="EMBL" id="NML46065.1"/>
    </source>
</evidence>
<dbReference type="AlphaFoldDB" id="A0A848H5J8"/>
<keyword evidence="1" id="KW-0732">Signal</keyword>
<dbReference type="Proteomes" id="UP000541185">
    <property type="component" value="Unassembled WGS sequence"/>
</dbReference>
<reference evidence="2 3" key="1">
    <citation type="submission" date="2020-04" db="EMBL/GenBank/DDBJ databases">
        <title>Ramlibacter sp. G-1-2-2 isolated from soil.</title>
        <authorList>
            <person name="Dahal R.H."/>
        </authorList>
    </citation>
    <scope>NUCLEOTIDE SEQUENCE [LARGE SCALE GENOMIC DNA]</scope>
    <source>
        <strain evidence="2 3">G-1-2-2</strain>
    </source>
</reference>
<comment type="caution">
    <text evidence="2">The sequence shown here is derived from an EMBL/GenBank/DDBJ whole genome shotgun (WGS) entry which is preliminary data.</text>
</comment>
<proteinExistence type="predicted"/>
<organism evidence="2 3">
    <name type="scientific">Ramlibacter agri</name>
    <dbReference type="NCBI Taxonomy" id="2728837"/>
    <lineage>
        <taxon>Bacteria</taxon>
        <taxon>Pseudomonadati</taxon>
        <taxon>Pseudomonadota</taxon>
        <taxon>Betaproteobacteria</taxon>
        <taxon>Burkholderiales</taxon>
        <taxon>Comamonadaceae</taxon>
        <taxon>Ramlibacter</taxon>
    </lineage>
</organism>